<keyword evidence="1" id="KW-0472">Membrane</keyword>
<dbReference type="RefSeq" id="WP_208243788.1">
    <property type="nucleotide sequence ID" value="NZ_JAGEPF010000014.1"/>
</dbReference>
<feature type="transmembrane region" description="Helical" evidence="1">
    <location>
        <begin position="146"/>
        <end position="168"/>
    </location>
</feature>
<name>A0ABS3RUD8_9ACTN</name>
<protein>
    <recommendedName>
        <fullName evidence="4">Integral membrane protein</fullName>
    </recommendedName>
</protein>
<feature type="transmembrane region" description="Helical" evidence="1">
    <location>
        <begin position="177"/>
        <end position="195"/>
    </location>
</feature>
<evidence type="ECO:0000313" key="2">
    <source>
        <dbReference type="EMBL" id="MBO2460380.1"/>
    </source>
</evidence>
<organism evidence="2 3">
    <name type="scientific">Actinomadura violacea</name>
    <dbReference type="NCBI Taxonomy" id="2819934"/>
    <lineage>
        <taxon>Bacteria</taxon>
        <taxon>Bacillati</taxon>
        <taxon>Actinomycetota</taxon>
        <taxon>Actinomycetes</taxon>
        <taxon>Streptosporangiales</taxon>
        <taxon>Thermomonosporaceae</taxon>
        <taxon>Actinomadura</taxon>
    </lineage>
</organism>
<evidence type="ECO:0000313" key="3">
    <source>
        <dbReference type="Proteomes" id="UP000680206"/>
    </source>
</evidence>
<sequence>MSGTFTETWYRLCLRAFPPGHRNEYGAEMLGTLLDGPPRRTPSPRETAGLMTAGFIARFRQAAASTSPWWADGIHLGLLTLSLANLSYCIADHTSVWWLAVSTALVITLLRGWVPLAVPLALLVALSTGRAMLFGASTTAFLGPAYVNWVSLAPYGMLAIGAVALLLGRPKLRSRPWWWLAIPAAAVVLAHAPGIREYGETWQLFRAGTEAVLLLIGVWATAAARSPRWALAAALYVLPGAASALADPPPNVQDTGYWLTLTALLLAMTATAWRPARS</sequence>
<feature type="transmembrane region" description="Helical" evidence="1">
    <location>
        <begin position="258"/>
        <end position="276"/>
    </location>
</feature>
<comment type="caution">
    <text evidence="2">The sequence shown here is derived from an EMBL/GenBank/DDBJ whole genome shotgun (WGS) entry which is preliminary data.</text>
</comment>
<proteinExistence type="predicted"/>
<dbReference type="EMBL" id="JAGEPF010000014">
    <property type="protein sequence ID" value="MBO2460380.1"/>
    <property type="molecule type" value="Genomic_DNA"/>
</dbReference>
<feature type="transmembrane region" description="Helical" evidence="1">
    <location>
        <begin position="98"/>
        <end position="126"/>
    </location>
</feature>
<keyword evidence="3" id="KW-1185">Reference proteome</keyword>
<keyword evidence="1" id="KW-0812">Transmembrane</keyword>
<accession>A0ABS3RUD8</accession>
<evidence type="ECO:0000256" key="1">
    <source>
        <dbReference type="SAM" id="Phobius"/>
    </source>
</evidence>
<keyword evidence="1" id="KW-1133">Transmembrane helix</keyword>
<dbReference type="Proteomes" id="UP000680206">
    <property type="component" value="Unassembled WGS sequence"/>
</dbReference>
<reference evidence="2 3" key="1">
    <citation type="submission" date="2021-03" db="EMBL/GenBank/DDBJ databases">
        <title>Actinomadura violae sp. nov., isolated from lichen in Thailand.</title>
        <authorList>
            <person name="Kanchanasin P."/>
            <person name="Saeng-In P."/>
            <person name="Phongsopitanun W."/>
            <person name="Yuki M."/>
            <person name="Kudo T."/>
            <person name="Ohkuma M."/>
            <person name="Tanasupawat S."/>
        </authorList>
    </citation>
    <scope>NUCLEOTIDE SEQUENCE [LARGE SCALE GENOMIC DNA]</scope>
    <source>
        <strain evidence="2 3">LCR2-06</strain>
    </source>
</reference>
<feature type="transmembrane region" description="Helical" evidence="1">
    <location>
        <begin position="229"/>
        <end position="246"/>
    </location>
</feature>
<feature type="transmembrane region" description="Helical" evidence="1">
    <location>
        <begin position="201"/>
        <end position="222"/>
    </location>
</feature>
<gene>
    <name evidence="2" type="ORF">J4709_22630</name>
</gene>
<feature type="transmembrane region" description="Helical" evidence="1">
    <location>
        <begin position="73"/>
        <end position="91"/>
    </location>
</feature>
<evidence type="ECO:0008006" key="4">
    <source>
        <dbReference type="Google" id="ProtNLM"/>
    </source>
</evidence>